<dbReference type="Gene3D" id="3.50.50.60">
    <property type="entry name" value="FAD/NAD(P)-binding domain"/>
    <property type="match status" value="1"/>
</dbReference>
<accession>A0A423VD49</accession>
<evidence type="ECO:0000256" key="1">
    <source>
        <dbReference type="ARBA" id="ARBA00001974"/>
    </source>
</evidence>
<evidence type="ECO:0000313" key="9">
    <source>
        <dbReference type="EMBL" id="ROV88829.1"/>
    </source>
</evidence>
<dbReference type="GO" id="GO:0030328">
    <property type="term" value="P:prenylcysteine catabolic process"/>
    <property type="evidence" value="ECO:0007669"/>
    <property type="project" value="InterPro"/>
</dbReference>
<dbReference type="AlphaFoldDB" id="A0A423VD49"/>
<keyword evidence="7" id="KW-0325">Glycoprotein</keyword>
<dbReference type="SUPFAM" id="SSF51905">
    <property type="entry name" value="FAD/NAD(P)-binding domain"/>
    <property type="match status" value="1"/>
</dbReference>
<comment type="caution">
    <text evidence="9">The sequence shown here is derived from an EMBL/GenBank/DDBJ whole genome shotgun (WGS) entry which is preliminary data.</text>
</comment>
<reference evidence="9 10" key="1">
    <citation type="submission" date="2015-09" db="EMBL/GenBank/DDBJ databases">
        <title>Host preference determinants of Valsa canker pathogens revealed by comparative genomics.</title>
        <authorList>
            <person name="Yin Z."/>
            <person name="Huang L."/>
        </authorList>
    </citation>
    <scope>NUCLEOTIDE SEQUENCE [LARGE SCALE GENOMIC DNA]</scope>
    <source>
        <strain evidence="9 10">03-1</strain>
    </source>
</reference>
<gene>
    <name evidence="9" type="ORF">VMCG_10168</name>
</gene>
<dbReference type="EMBL" id="LKEA01000075">
    <property type="protein sequence ID" value="ROV88829.1"/>
    <property type="molecule type" value="Genomic_DNA"/>
</dbReference>
<dbReference type="STRING" id="356882.A0A423VD49"/>
<feature type="domain" description="Prenylcysteine lyase" evidence="8">
    <location>
        <begin position="147"/>
        <end position="521"/>
    </location>
</feature>
<keyword evidence="6" id="KW-0560">Oxidoreductase</keyword>
<dbReference type="Pfam" id="PF07156">
    <property type="entry name" value="Prenylcys_lyase"/>
    <property type="match status" value="1"/>
</dbReference>
<evidence type="ECO:0000256" key="4">
    <source>
        <dbReference type="ARBA" id="ARBA00022729"/>
    </source>
</evidence>
<dbReference type="InterPro" id="IPR017046">
    <property type="entry name" value="Prenylcysteine_Oxase1"/>
</dbReference>
<dbReference type="GO" id="GO:0030327">
    <property type="term" value="P:prenylated protein catabolic process"/>
    <property type="evidence" value="ECO:0007669"/>
    <property type="project" value="TreeGrafter"/>
</dbReference>
<evidence type="ECO:0000256" key="5">
    <source>
        <dbReference type="ARBA" id="ARBA00022827"/>
    </source>
</evidence>
<evidence type="ECO:0000256" key="7">
    <source>
        <dbReference type="ARBA" id="ARBA00023180"/>
    </source>
</evidence>
<evidence type="ECO:0000256" key="3">
    <source>
        <dbReference type="ARBA" id="ARBA00022630"/>
    </source>
</evidence>
<evidence type="ECO:0000313" key="10">
    <source>
        <dbReference type="Proteomes" id="UP000283895"/>
    </source>
</evidence>
<dbReference type="PANTHER" id="PTHR15944">
    <property type="entry name" value="FARNESYLCYSTEINE LYASE"/>
    <property type="match status" value="1"/>
</dbReference>
<proteinExistence type="inferred from homology"/>
<keyword evidence="3" id="KW-0285">Flavoprotein</keyword>
<dbReference type="Proteomes" id="UP000283895">
    <property type="component" value="Unassembled WGS sequence"/>
</dbReference>
<keyword evidence="10" id="KW-1185">Reference proteome</keyword>
<name>A0A423VD49_9PEZI</name>
<dbReference type="Pfam" id="PF13450">
    <property type="entry name" value="NAD_binding_8"/>
    <property type="match status" value="1"/>
</dbReference>
<protein>
    <recommendedName>
        <fullName evidence="8">Prenylcysteine lyase domain-containing protein</fullName>
    </recommendedName>
</protein>
<evidence type="ECO:0000256" key="2">
    <source>
        <dbReference type="ARBA" id="ARBA00009967"/>
    </source>
</evidence>
<organism evidence="9 10">
    <name type="scientific">Cytospora schulzeri</name>
    <dbReference type="NCBI Taxonomy" id="448051"/>
    <lineage>
        <taxon>Eukaryota</taxon>
        <taxon>Fungi</taxon>
        <taxon>Dikarya</taxon>
        <taxon>Ascomycota</taxon>
        <taxon>Pezizomycotina</taxon>
        <taxon>Sordariomycetes</taxon>
        <taxon>Sordariomycetidae</taxon>
        <taxon>Diaporthales</taxon>
        <taxon>Cytosporaceae</taxon>
        <taxon>Cytospora</taxon>
    </lineage>
</organism>
<comment type="cofactor">
    <cofactor evidence="1">
        <name>FAD</name>
        <dbReference type="ChEBI" id="CHEBI:57692"/>
    </cofactor>
</comment>
<dbReference type="OrthoDB" id="437369at2759"/>
<evidence type="ECO:0000259" key="8">
    <source>
        <dbReference type="Pfam" id="PF07156"/>
    </source>
</evidence>
<evidence type="ECO:0000256" key="6">
    <source>
        <dbReference type="ARBA" id="ARBA00023002"/>
    </source>
</evidence>
<dbReference type="PIRSF" id="PIRSF036292">
    <property type="entry name" value="Prenylcysteine_oxidase"/>
    <property type="match status" value="1"/>
</dbReference>
<keyword evidence="5" id="KW-0274">FAD</keyword>
<comment type="similarity">
    <text evidence="2">Belongs to the prenylcysteine oxidase family.</text>
</comment>
<keyword evidence="4" id="KW-0732">Signal</keyword>
<dbReference type="GO" id="GO:0001735">
    <property type="term" value="F:prenylcysteine oxidase activity"/>
    <property type="evidence" value="ECO:0007669"/>
    <property type="project" value="InterPro"/>
</dbReference>
<dbReference type="InterPro" id="IPR036188">
    <property type="entry name" value="FAD/NAD-bd_sf"/>
</dbReference>
<sequence length="589" mass="63294">MKWFDGLKAAIPGLLASPGADTDSSQSVFVDEGASNVRQVAIIGAGAAGSSAAYHLSKFAADAGVEVNITIFEKTDHIGGRTLTVDAYGNSSEPVEVGASIFVNLNKILWNATRDFGLDLRDPSGEADRLTVIWDGDNFVYESASDSSWWWDVAKLLWKYGAAPYKAQKLMKNTVATFLKLYEEPYFPFRSLSTRAFELDLAKVTGVTGQQFLTDNGISSAFAHDIVGAATRVNYASNLDYIHGLDTMVSMAPEGAQAVAGGNWKIFDRMVAESGAQLLLNTSVSSISFGAKSTAEKPRYLINEGSAGVAFDNIVLATPYQFSDIKTSGDVLQTAIDEIPYVQLHVTLFSSPFQLSGEFLNLKAGAQVPTTVLTAYSETAEGDSGLEGAGKTGFFSVSTLRSITNPTTGQEEYLYKIFSPTEVTSEFISSLLGVKVPETFTGVAPAATPAADDDTVVVEPVSWYHKHVFQAYPKALPRVTFQDPIVGNGVYYTSGMEGFISTMETNALMGKNVARLIVDDVLGMSSGHAVATEQPETAAAEIEAVVEVEVKPEAEEEAEAESMDVDEKVAVVEEVHEELKREEVAKPEL</sequence>
<dbReference type="InterPro" id="IPR010795">
    <property type="entry name" value="Prenylcys_lyase"/>
</dbReference>
<dbReference type="PANTHER" id="PTHR15944:SF0">
    <property type="entry name" value="PRENYLCYSTEINE LYASE DOMAIN-CONTAINING PROTEIN"/>
    <property type="match status" value="1"/>
</dbReference>